<dbReference type="EMBL" id="JBBPBN010000028">
    <property type="protein sequence ID" value="KAK9006692.1"/>
    <property type="molecule type" value="Genomic_DNA"/>
</dbReference>
<gene>
    <name evidence="1" type="ORF">V6N11_019026</name>
</gene>
<sequence>MENEFNGNSKKMSRKDTVESLVNEEDLKNKGFKDIFCSLLLLEPGGGSIKARATSMADLTGFEAFFEPDYKERVEEINATLWVKSRSKDW</sequence>
<accession>A0ABR2R132</accession>
<reference evidence="1 2" key="1">
    <citation type="journal article" date="2024" name="G3 (Bethesda)">
        <title>Genome assembly of Hibiscus sabdariffa L. provides insights into metabolisms of medicinal natural products.</title>
        <authorList>
            <person name="Kim T."/>
        </authorList>
    </citation>
    <scope>NUCLEOTIDE SEQUENCE [LARGE SCALE GENOMIC DNA]</scope>
    <source>
        <strain evidence="1">TK-2024</strain>
        <tissue evidence="1">Old leaves</tissue>
    </source>
</reference>
<comment type="caution">
    <text evidence="1">The sequence shown here is derived from an EMBL/GenBank/DDBJ whole genome shotgun (WGS) entry which is preliminary data.</text>
</comment>
<protein>
    <submittedName>
        <fullName evidence="1">Uncharacterized protein</fullName>
    </submittedName>
</protein>
<keyword evidence="2" id="KW-1185">Reference proteome</keyword>
<organism evidence="1 2">
    <name type="scientific">Hibiscus sabdariffa</name>
    <name type="common">roselle</name>
    <dbReference type="NCBI Taxonomy" id="183260"/>
    <lineage>
        <taxon>Eukaryota</taxon>
        <taxon>Viridiplantae</taxon>
        <taxon>Streptophyta</taxon>
        <taxon>Embryophyta</taxon>
        <taxon>Tracheophyta</taxon>
        <taxon>Spermatophyta</taxon>
        <taxon>Magnoliopsida</taxon>
        <taxon>eudicotyledons</taxon>
        <taxon>Gunneridae</taxon>
        <taxon>Pentapetalae</taxon>
        <taxon>rosids</taxon>
        <taxon>malvids</taxon>
        <taxon>Malvales</taxon>
        <taxon>Malvaceae</taxon>
        <taxon>Malvoideae</taxon>
        <taxon>Hibiscus</taxon>
    </lineage>
</organism>
<proteinExistence type="predicted"/>
<dbReference type="Proteomes" id="UP001396334">
    <property type="component" value="Unassembled WGS sequence"/>
</dbReference>
<evidence type="ECO:0000313" key="1">
    <source>
        <dbReference type="EMBL" id="KAK9006692.1"/>
    </source>
</evidence>
<name>A0ABR2R132_9ROSI</name>
<evidence type="ECO:0000313" key="2">
    <source>
        <dbReference type="Proteomes" id="UP001396334"/>
    </source>
</evidence>